<evidence type="ECO:0000259" key="3">
    <source>
        <dbReference type="Pfam" id="PF00206"/>
    </source>
</evidence>
<comment type="caution">
    <text evidence="4">The sequence shown here is derived from an EMBL/GenBank/DDBJ whole genome shotgun (WGS) entry which is preliminary data.</text>
</comment>
<dbReference type="SUPFAM" id="SSF48557">
    <property type="entry name" value="L-aspartase-like"/>
    <property type="match status" value="1"/>
</dbReference>
<dbReference type="InterPro" id="IPR022761">
    <property type="entry name" value="Fumarate_lyase_N"/>
</dbReference>
<dbReference type="PANTHER" id="PTHR11444:SF1">
    <property type="entry name" value="FUMARATE HYDRATASE, MITOCHONDRIAL"/>
    <property type="match status" value="1"/>
</dbReference>
<dbReference type="InterPro" id="IPR005677">
    <property type="entry name" value="Fum_hydII"/>
</dbReference>
<proteinExistence type="inferred from homology"/>
<keyword evidence="5" id="KW-1185">Reference proteome</keyword>
<name>A0ABQ8U2A5_PERAM</name>
<dbReference type="Gene3D" id="1.20.200.10">
    <property type="entry name" value="Fumarase/aspartase (Central domain)"/>
    <property type="match status" value="1"/>
</dbReference>
<evidence type="ECO:0000256" key="2">
    <source>
        <dbReference type="ARBA" id="ARBA00012921"/>
    </source>
</evidence>
<gene>
    <name evidence="4" type="ORF">ANN_03355</name>
</gene>
<protein>
    <recommendedName>
        <fullName evidence="2">fumarate hydratase</fullName>
        <ecNumber evidence="2">4.2.1.2</ecNumber>
    </recommendedName>
</protein>
<dbReference type="InterPro" id="IPR000362">
    <property type="entry name" value="Fumarate_lyase_fam"/>
</dbReference>
<organism evidence="4 5">
    <name type="scientific">Periplaneta americana</name>
    <name type="common">American cockroach</name>
    <name type="synonym">Blatta americana</name>
    <dbReference type="NCBI Taxonomy" id="6978"/>
    <lineage>
        <taxon>Eukaryota</taxon>
        <taxon>Metazoa</taxon>
        <taxon>Ecdysozoa</taxon>
        <taxon>Arthropoda</taxon>
        <taxon>Hexapoda</taxon>
        <taxon>Insecta</taxon>
        <taxon>Pterygota</taxon>
        <taxon>Neoptera</taxon>
        <taxon>Polyneoptera</taxon>
        <taxon>Dictyoptera</taxon>
        <taxon>Blattodea</taxon>
        <taxon>Blattoidea</taxon>
        <taxon>Blattidae</taxon>
        <taxon>Blattinae</taxon>
        <taxon>Periplaneta</taxon>
    </lineage>
</organism>
<dbReference type="InterPro" id="IPR008948">
    <property type="entry name" value="L-Aspartase-like"/>
</dbReference>
<sequence length="275" mass="30051">MYKQRMCYFQGEYRMDKDTLGETRVPADKYYGSETARSINNFPSGGENERMPFPLISAIGIIKKAAAIANKDFGLDSQIADAIVKASEEVMCGELYCQHFPLGIWQAGAATNSHINANEVIANRAIEIMGGEIGSKCPVHPNDHVNMGQSTNDVIPSAIHIALALELHNNTLPGIKCLAEELEKKSKEWDKITKVGRTHLMDAVPIKLGQEFCGYYCQICDGLERIEATLPGLYELQMGGTAVGTELNAACGFGEKVASLISQYTGKILDISSWL</sequence>
<evidence type="ECO:0000313" key="4">
    <source>
        <dbReference type="EMBL" id="KAJ4451877.1"/>
    </source>
</evidence>
<dbReference type="PRINTS" id="PR00149">
    <property type="entry name" value="FUMRATELYASE"/>
</dbReference>
<accession>A0ABQ8U2A5</accession>
<dbReference type="Gene3D" id="1.10.275.10">
    <property type="entry name" value="Fumarase/aspartase (N-terminal domain)"/>
    <property type="match status" value="1"/>
</dbReference>
<feature type="domain" description="Fumarate lyase N-terminal" evidence="3">
    <location>
        <begin position="21"/>
        <end position="266"/>
    </location>
</feature>
<dbReference type="PANTHER" id="PTHR11444">
    <property type="entry name" value="ASPARTATEAMMONIA/ARGININOSUCCINATE/ADENYLOSUCCINATE LYASE"/>
    <property type="match status" value="1"/>
</dbReference>
<reference evidence="4 5" key="1">
    <citation type="journal article" date="2022" name="Allergy">
        <title>Genome assembly and annotation of Periplaneta americana reveal a comprehensive cockroach allergen profile.</title>
        <authorList>
            <person name="Wang L."/>
            <person name="Xiong Q."/>
            <person name="Saelim N."/>
            <person name="Wang L."/>
            <person name="Nong W."/>
            <person name="Wan A.T."/>
            <person name="Shi M."/>
            <person name="Liu X."/>
            <person name="Cao Q."/>
            <person name="Hui J.H.L."/>
            <person name="Sookrung N."/>
            <person name="Leung T.F."/>
            <person name="Tungtrongchitr A."/>
            <person name="Tsui S.K.W."/>
        </authorList>
    </citation>
    <scope>NUCLEOTIDE SEQUENCE [LARGE SCALE GENOMIC DNA]</scope>
    <source>
        <strain evidence="4">PWHHKU_190912</strain>
    </source>
</reference>
<dbReference type="Proteomes" id="UP001148838">
    <property type="component" value="Unassembled WGS sequence"/>
</dbReference>
<dbReference type="Pfam" id="PF00206">
    <property type="entry name" value="Lyase_1"/>
    <property type="match status" value="1"/>
</dbReference>
<dbReference type="EMBL" id="JAJSOF020000001">
    <property type="protein sequence ID" value="KAJ4451877.1"/>
    <property type="molecule type" value="Genomic_DNA"/>
</dbReference>
<dbReference type="InterPro" id="IPR024083">
    <property type="entry name" value="Fumarase/histidase_N"/>
</dbReference>
<dbReference type="EC" id="4.2.1.2" evidence="2"/>
<evidence type="ECO:0000256" key="1">
    <source>
        <dbReference type="ARBA" id="ARBA00009084"/>
    </source>
</evidence>
<comment type="similarity">
    <text evidence="1">Belongs to the class-II fumarase/aspartase family. Fumarase subfamily.</text>
</comment>
<evidence type="ECO:0000313" key="5">
    <source>
        <dbReference type="Proteomes" id="UP001148838"/>
    </source>
</evidence>